<dbReference type="GO" id="GO:0042910">
    <property type="term" value="F:xenobiotic transmembrane transporter activity"/>
    <property type="evidence" value="ECO:0007669"/>
    <property type="project" value="TreeGrafter"/>
</dbReference>
<dbReference type="Gene3D" id="1.20.1640.10">
    <property type="entry name" value="Multidrug efflux transporter AcrB transmembrane domain"/>
    <property type="match status" value="3"/>
</dbReference>
<feature type="transmembrane region" description="Helical" evidence="8">
    <location>
        <begin position="562"/>
        <end position="582"/>
    </location>
</feature>
<dbReference type="GO" id="GO:0005886">
    <property type="term" value="C:plasma membrane"/>
    <property type="evidence" value="ECO:0007669"/>
    <property type="project" value="UniProtKB-SubCell"/>
</dbReference>
<evidence type="ECO:0000256" key="6">
    <source>
        <dbReference type="ARBA" id="ARBA00022989"/>
    </source>
</evidence>
<gene>
    <name evidence="9" type="ORF">D6851_16725</name>
</gene>
<comment type="similarity">
    <text evidence="2">Belongs to the resistance-nodulation-cell division (RND) (TC 2.A.6) family.</text>
</comment>
<keyword evidence="6 8" id="KW-1133">Transmembrane helix</keyword>
<name>A0A420E9G5_9SPHN</name>
<dbReference type="PRINTS" id="PR00702">
    <property type="entry name" value="ACRIFLAVINRP"/>
</dbReference>
<feature type="transmembrane region" description="Helical" evidence="8">
    <location>
        <begin position="476"/>
        <end position="496"/>
    </location>
</feature>
<sequence>MIARLIALSVRARWMVLFLFLAIAGLGIWQLTKLPIDAVPDITSNQVQINTVDPRLSPVEIEKLVTYPVEISLAGIPGLETTRSISRNGFSQVTAIFSESTDLYFARQQVGERLRQVTEDLPEGVQPQIGPVTTGLGEVVMYTVGYTNPDGKGAKKVAGQPGWQPDGSYLTPEGDLLTDEVAKAGYLRTVQDWIIGPQLKAVPGVAGVDSIGGYAKTFVVEPDPTKLTNFGISYSELGEALEKANLAVGANYYNRGGEAYLVRVDARARSVDEIRNAVAATRGGVPITIGQIANVKIGGDLRTGAGSLNGKEAVIGTVLMLINENSRIVAEDVSARIDQVSKTLPPGVEAKIVLDRAELVSATVGTVERNLTEGALLVAASLFLLLGNWRAAIIAALVIPFSFLMMAMGMNSFGVPGNLMSLGALDFGLIVDGAVIIIENCLARLAHRQEHEGRLLSLRERLEETMHASQEMIKPTVFGQAIILLSFAPLLMFTGVEGKTFSPMAITIMLALVSAFILAITLVPALVAIVIRGRVAEKEVWLIRKSKDRYLPLLDKALARPLPFIAGGVAFFLAAVPVFGLLGSEFIPQLDEKNLAVASTRVPSVSLEQSLAMQRKVEEAVAKLPEVELMFSKTGTAEVATDPMPPNVSDGFVILKPEDEWPDGVHTKGDVVERIEKAAGAQLGQLYEVSQPIELRFNELISGVRGDVAIKLYGDDLDKMSQTANEMVRVLQTIPGASSVKADQVGGAPVLDVKLDRAMIARYGLTVQEVADTVAAALGGRESGLLYEGDRRYDITVRVPDATRVNLDDIRSLPVLLPEESGELRKQVPLAQVAQISLTEGLNEIRRENGKRRVVVQLNLEGRDAGSFVQEAQAKIAQVKLPAGYYLEWGGQFESLQAATSRLSIVVPLAFVAIFVLLFVALGSAGRATAVFLTLPLGLAGGIFTLALTGINFSVSAAVGLIVLAGVSVLNGLVVMTAIRERQEHGLPLVEAIREGMAEKMRAVIMTGFVPAIGFIPMAIATGTGAEVQKPLAVTVIGGLIAATVLTLLVLPSIAKVVLGAIENRRRKRDENASPIAPEPA</sequence>
<dbReference type="Pfam" id="PF00873">
    <property type="entry name" value="ACR_tran"/>
    <property type="match status" value="1"/>
</dbReference>
<evidence type="ECO:0000256" key="2">
    <source>
        <dbReference type="ARBA" id="ARBA00010942"/>
    </source>
</evidence>
<keyword evidence="7 8" id="KW-0472">Membrane</keyword>
<feature type="transmembrane region" description="Helical" evidence="8">
    <location>
        <begin position="1000"/>
        <end position="1020"/>
    </location>
</feature>
<proteinExistence type="inferred from homology"/>
<dbReference type="Gene3D" id="3.30.2090.10">
    <property type="entry name" value="Multidrug efflux transporter AcrB TolC docking domain, DN and DC subdomains"/>
    <property type="match status" value="2"/>
</dbReference>
<dbReference type="Gene3D" id="3.30.70.1320">
    <property type="entry name" value="Multidrug efflux transporter AcrB pore domain like"/>
    <property type="match status" value="2"/>
</dbReference>
<feature type="transmembrane region" description="Helical" evidence="8">
    <location>
        <begin position="1032"/>
        <end position="1059"/>
    </location>
</feature>
<dbReference type="Gene3D" id="3.30.70.1430">
    <property type="entry name" value="Multidrug efflux transporter AcrB pore domain"/>
    <property type="match status" value="2"/>
</dbReference>
<feature type="transmembrane region" description="Helical" evidence="8">
    <location>
        <begin position="957"/>
        <end position="979"/>
    </location>
</feature>
<dbReference type="InterPro" id="IPR004763">
    <property type="entry name" value="CusA-like"/>
</dbReference>
<feature type="transmembrane region" description="Helical" evidence="8">
    <location>
        <begin position="930"/>
        <end position="951"/>
    </location>
</feature>
<evidence type="ECO:0000256" key="5">
    <source>
        <dbReference type="ARBA" id="ARBA00022692"/>
    </source>
</evidence>
<dbReference type="PANTHER" id="PTHR32063:SF24">
    <property type="entry name" value="CATION EFFLUX SYSTEM (ACRB_ACRD_ACRF FAMILY)"/>
    <property type="match status" value="1"/>
</dbReference>
<evidence type="ECO:0000256" key="1">
    <source>
        <dbReference type="ARBA" id="ARBA00004651"/>
    </source>
</evidence>
<dbReference type="NCBIfam" id="TIGR00914">
    <property type="entry name" value="2A0601"/>
    <property type="match status" value="1"/>
</dbReference>
<evidence type="ECO:0000256" key="7">
    <source>
        <dbReference type="ARBA" id="ARBA00023136"/>
    </source>
</evidence>
<dbReference type="InterPro" id="IPR001036">
    <property type="entry name" value="Acrflvin-R"/>
</dbReference>
<dbReference type="RefSeq" id="WP_120326040.1">
    <property type="nucleotide sequence ID" value="NZ_RAPF01000016.1"/>
</dbReference>
<evidence type="ECO:0000313" key="9">
    <source>
        <dbReference type="EMBL" id="RKF17350.1"/>
    </source>
</evidence>
<dbReference type="GO" id="GO:0008324">
    <property type="term" value="F:monoatomic cation transmembrane transporter activity"/>
    <property type="evidence" value="ECO:0007669"/>
    <property type="project" value="InterPro"/>
</dbReference>
<feature type="transmembrane region" description="Helical" evidence="8">
    <location>
        <begin position="903"/>
        <end position="923"/>
    </location>
</feature>
<feature type="transmembrane region" description="Helical" evidence="8">
    <location>
        <begin position="508"/>
        <end position="531"/>
    </location>
</feature>
<keyword evidence="4" id="KW-1003">Cell membrane</keyword>
<comment type="caution">
    <text evidence="9">The sequence shown here is derived from an EMBL/GenBank/DDBJ whole genome shotgun (WGS) entry which is preliminary data.</text>
</comment>
<accession>A0A420E9G5</accession>
<feature type="transmembrane region" description="Helical" evidence="8">
    <location>
        <begin position="393"/>
        <end position="413"/>
    </location>
</feature>
<keyword evidence="3" id="KW-0813">Transport</keyword>
<reference evidence="9 10" key="1">
    <citation type="submission" date="2018-09" db="EMBL/GenBank/DDBJ databases">
        <title>Altererythrobacter spongiae sp. nov., isolated from a marine sponge.</title>
        <authorList>
            <person name="Zhuang L."/>
            <person name="Luo L."/>
        </authorList>
    </citation>
    <scope>NUCLEOTIDE SEQUENCE [LARGE SCALE GENOMIC DNA]</scope>
    <source>
        <strain evidence="9 10">HN-Y73</strain>
    </source>
</reference>
<dbReference type="InterPro" id="IPR027463">
    <property type="entry name" value="AcrB_DN_DC_subdom"/>
</dbReference>
<organism evidence="9 10">
    <name type="scientific">Altericroceibacterium spongiae</name>
    <dbReference type="NCBI Taxonomy" id="2320269"/>
    <lineage>
        <taxon>Bacteria</taxon>
        <taxon>Pseudomonadati</taxon>
        <taxon>Pseudomonadota</taxon>
        <taxon>Alphaproteobacteria</taxon>
        <taxon>Sphingomonadales</taxon>
        <taxon>Erythrobacteraceae</taxon>
        <taxon>Altericroceibacterium</taxon>
    </lineage>
</organism>
<protein>
    <submittedName>
        <fullName evidence="9">CusA/CzcA family heavy metal efflux RND transporter</fullName>
    </submittedName>
</protein>
<dbReference type="SUPFAM" id="SSF82866">
    <property type="entry name" value="Multidrug efflux transporter AcrB transmembrane domain"/>
    <property type="match status" value="2"/>
</dbReference>
<dbReference type="AlphaFoldDB" id="A0A420E9G5"/>
<dbReference type="SUPFAM" id="SSF82693">
    <property type="entry name" value="Multidrug efflux transporter AcrB pore domain, PN1, PN2, PC1 and PC2 subdomains"/>
    <property type="match status" value="3"/>
</dbReference>
<evidence type="ECO:0000256" key="3">
    <source>
        <dbReference type="ARBA" id="ARBA00022448"/>
    </source>
</evidence>
<keyword evidence="10" id="KW-1185">Reference proteome</keyword>
<dbReference type="PANTHER" id="PTHR32063">
    <property type="match status" value="1"/>
</dbReference>
<comment type="subcellular location">
    <subcellularLocation>
        <location evidence="1">Cell membrane</location>
        <topology evidence="1">Multi-pass membrane protein</topology>
    </subcellularLocation>
</comment>
<evidence type="ECO:0000256" key="8">
    <source>
        <dbReference type="SAM" id="Phobius"/>
    </source>
</evidence>
<dbReference type="Gene3D" id="3.30.70.1440">
    <property type="entry name" value="Multidrug efflux transporter AcrB pore domain"/>
    <property type="match status" value="1"/>
</dbReference>
<keyword evidence="5 8" id="KW-0812">Transmembrane</keyword>
<dbReference type="OrthoDB" id="9758757at2"/>
<evidence type="ECO:0000256" key="4">
    <source>
        <dbReference type="ARBA" id="ARBA00022475"/>
    </source>
</evidence>
<dbReference type="Proteomes" id="UP000284395">
    <property type="component" value="Unassembled WGS sequence"/>
</dbReference>
<dbReference type="EMBL" id="RAPF01000016">
    <property type="protein sequence ID" value="RKF17350.1"/>
    <property type="molecule type" value="Genomic_DNA"/>
</dbReference>
<dbReference type="SUPFAM" id="SSF82714">
    <property type="entry name" value="Multidrug efflux transporter AcrB TolC docking domain, DN and DC subdomains"/>
    <property type="match status" value="2"/>
</dbReference>
<evidence type="ECO:0000313" key="10">
    <source>
        <dbReference type="Proteomes" id="UP000284395"/>
    </source>
</evidence>
<feature type="transmembrane region" description="Helical" evidence="8">
    <location>
        <begin position="12"/>
        <end position="31"/>
    </location>
</feature>